<feature type="compositionally biased region" description="Polar residues" evidence="8">
    <location>
        <begin position="1314"/>
        <end position="1330"/>
    </location>
</feature>
<dbReference type="Gene3D" id="3.40.850.10">
    <property type="entry name" value="Kinesin motor domain"/>
    <property type="match status" value="1"/>
</dbReference>
<dbReference type="Gene3D" id="1.10.10.820">
    <property type="match status" value="1"/>
</dbReference>
<dbReference type="GO" id="GO:0016020">
    <property type="term" value="C:membrane"/>
    <property type="evidence" value="ECO:0007669"/>
    <property type="project" value="TreeGrafter"/>
</dbReference>
<dbReference type="GO" id="GO:0016459">
    <property type="term" value="C:myosin complex"/>
    <property type="evidence" value="ECO:0007669"/>
    <property type="project" value="UniProtKB-KW"/>
</dbReference>
<feature type="region of interest" description="Actin-binding" evidence="6">
    <location>
        <begin position="656"/>
        <end position="678"/>
    </location>
</feature>
<dbReference type="PRINTS" id="PR00193">
    <property type="entry name" value="MYOSINHEAVY"/>
</dbReference>
<dbReference type="GO" id="GO:0051015">
    <property type="term" value="F:actin filament binding"/>
    <property type="evidence" value="ECO:0007669"/>
    <property type="project" value="TreeGrafter"/>
</dbReference>
<dbReference type="SUPFAM" id="SSF52540">
    <property type="entry name" value="P-loop containing nucleoside triphosphate hydrolases"/>
    <property type="match status" value="1"/>
</dbReference>
<evidence type="ECO:0000256" key="7">
    <source>
        <dbReference type="SAM" id="Coils"/>
    </source>
</evidence>
<name>A0A0P1AUU8_PLAHL</name>
<feature type="binding site" evidence="6">
    <location>
        <begin position="190"/>
        <end position="197"/>
    </location>
    <ligand>
        <name>ATP</name>
        <dbReference type="ChEBI" id="CHEBI:30616"/>
    </ligand>
</feature>
<evidence type="ECO:0000256" key="1">
    <source>
        <dbReference type="ARBA" id="ARBA00022741"/>
    </source>
</evidence>
<comment type="similarity">
    <text evidence="6">Belongs to the TRAFAC class myosin-kinesin ATPase superfamily. Myosin family.</text>
</comment>
<dbReference type="OrthoDB" id="6108017at2759"/>
<keyword evidence="2 6" id="KW-0067">ATP-binding</keyword>
<dbReference type="Gene3D" id="1.20.58.530">
    <property type="match status" value="1"/>
</dbReference>
<dbReference type="GO" id="GO:0006275">
    <property type="term" value="P:regulation of DNA replication"/>
    <property type="evidence" value="ECO:0007669"/>
    <property type="project" value="InterPro"/>
</dbReference>
<dbReference type="OMA" id="PLKSAHC"/>
<dbReference type="GO" id="GO:0005737">
    <property type="term" value="C:cytoplasm"/>
    <property type="evidence" value="ECO:0007669"/>
    <property type="project" value="TreeGrafter"/>
</dbReference>
<dbReference type="RefSeq" id="XP_024582507.1">
    <property type="nucleotide sequence ID" value="XM_024716961.1"/>
</dbReference>
<dbReference type="GeneID" id="36397613"/>
<evidence type="ECO:0000256" key="3">
    <source>
        <dbReference type="ARBA" id="ARBA00023123"/>
    </source>
</evidence>
<keyword evidence="3 6" id="KW-0518">Myosin</keyword>
<dbReference type="PANTHER" id="PTHR13140:SF706">
    <property type="entry name" value="DILUTE CLASS UNCONVENTIONAL MYOSIN, ISOFORM C"/>
    <property type="match status" value="1"/>
</dbReference>
<feature type="compositionally biased region" description="Low complexity" evidence="8">
    <location>
        <begin position="942"/>
        <end position="972"/>
    </location>
</feature>
<evidence type="ECO:0000259" key="9">
    <source>
        <dbReference type="PROSITE" id="PS51456"/>
    </source>
</evidence>
<dbReference type="Gene3D" id="3.30.70.1590">
    <property type="match status" value="1"/>
</dbReference>
<dbReference type="Gene3D" id="1.20.5.190">
    <property type="match status" value="1"/>
</dbReference>
<evidence type="ECO:0000313" key="10">
    <source>
        <dbReference type="EMBL" id="CEG46138.1"/>
    </source>
</evidence>
<dbReference type="GO" id="GO:0007015">
    <property type="term" value="P:actin filament organization"/>
    <property type="evidence" value="ECO:0007669"/>
    <property type="project" value="TreeGrafter"/>
</dbReference>
<evidence type="ECO:0000256" key="6">
    <source>
        <dbReference type="PROSITE-ProRule" id="PRU00782"/>
    </source>
</evidence>
<evidence type="ECO:0000256" key="4">
    <source>
        <dbReference type="ARBA" id="ARBA00023175"/>
    </source>
</evidence>
<dbReference type="InterPro" id="IPR036961">
    <property type="entry name" value="Kinesin_motor_dom_sf"/>
</dbReference>
<keyword evidence="1 6" id="KW-0547">Nucleotide-binding</keyword>
<protein>
    <submittedName>
        <fullName evidence="10">Myosin-like protein</fullName>
    </submittedName>
</protein>
<dbReference type="Proteomes" id="UP000054928">
    <property type="component" value="Unassembled WGS sequence"/>
</dbReference>
<dbReference type="GO" id="GO:0005524">
    <property type="term" value="F:ATP binding"/>
    <property type="evidence" value="ECO:0007669"/>
    <property type="project" value="UniProtKB-UniRule"/>
</dbReference>
<dbReference type="InterPro" id="IPR027417">
    <property type="entry name" value="P-loop_NTPase"/>
</dbReference>
<dbReference type="PROSITE" id="PS50096">
    <property type="entry name" value="IQ"/>
    <property type="match status" value="1"/>
</dbReference>
<dbReference type="STRING" id="4781.A0A0P1AUU8"/>
<feature type="region of interest" description="Disordered" evidence="8">
    <location>
        <begin position="1314"/>
        <end position="1350"/>
    </location>
</feature>
<feature type="region of interest" description="Disordered" evidence="8">
    <location>
        <begin position="932"/>
        <end position="983"/>
    </location>
</feature>
<dbReference type="SMART" id="SM00015">
    <property type="entry name" value="IQ"/>
    <property type="match status" value="4"/>
</dbReference>
<dbReference type="CDD" id="cd00124">
    <property type="entry name" value="MYSc"/>
    <property type="match status" value="1"/>
</dbReference>
<feature type="compositionally biased region" description="Polar residues" evidence="8">
    <location>
        <begin position="1075"/>
        <end position="1095"/>
    </location>
</feature>
<feature type="coiled-coil region" evidence="7">
    <location>
        <begin position="985"/>
        <end position="1019"/>
    </location>
</feature>
<keyword evidence="5 6" id="KW-0009">Actin-binding</keyword>
<keyword evidence="7" id="KW-0175">Coiled coil</keyword>
<sequence length="1350" mass="153148">MEGIKVFAPDPDHVWLPGVICGTNGKKVTVRLDDVVGPKDATIRDRISSERDIHAFAGSQRTVDLSDASVLEALNAKSTTSNTVASLPLQNMSKSGTGFEDMILIDQLHEASILYNLRQRFFRQLPYTYTGRICIAVNPYTWLDLYSKEVMAKFSDGKREKKPPHVYAISMEAFLNMRQKHENQSILVSGESGAGKTETTKIVMSHLAALATNTNSKVIQQIIQANPLLESFGNAKTVRNDNSSRFGKFTELQFTNEGQLLGARSRTYLLEKSRVTTQAHGERNFHIFYQLLAQRHQFPDLELTCESFHYVTEFVTARENQDEGNLNQTQEALELVGISQNLQHEILQILGGILHLGETKFTIRNGDIDASQLVDRDHFTKACRLLGVQVEALERAVCNRNVFVGREVILKPMTHDQASDCRDALAKSLYSKLFLWLVEQINQTIGVQTTTVASFIGILDIFGFEHFEINSFEQFCINYANEKLQQKFVQDVLKTVQMEYEEEHISWAHITFTDNQDVLNLIEGRLGVISFLNEESLLVTGTDASFASKLGAVMENNPLLETPRLNKCAFSVYHYAGKVTYDATGFLDKHRDAILPDIKQCMSHSTLEILSKMFTDDVNGSQVTLRGSNTSRSSFRRSGQAQPRRTTVGTQFKESLSQLMEKIGRTEVHYVRCLKPNPLKSAHCFSHSDIVNQLRCAGVIEAIRVSRSAYPSRMLHGECFKKFRVLLTGGVPINTTKLTMDVETEHLKSQCEELMEHLLPGRNIQDYQVGLSRVYFREGVLEALETKRGGSLRKYAIVLQKHVRSWLLKRWFLRQKLMMIVIQKYWRRYVIQHKYLTLRHGIVLLQAHTRGAFARKMYRVLKFDYCIVRFQAYCRMHTERHRYLMTLVAVRRLQGFFRFSLLRLVFLRKMENEKAYKELGSKVAQLQMKLDRKQMHTGVKMSPSGKSRSSSPETPQTSISSTTSNGNSTRGSMLSGRSSGTSGILDESHEVITALHQENEKLRQQLEKREVEIQRLKTENRTLKNWQQSKEVGEQVQKLAYRDQESKDLTYLAALETEYEKLRAYICESRDLPSDSGSIIQATSPPSNSTNRGSLTSVLSDKSVMATAAANGIIDPKSAEAHHLILKSAARIAHAKSKVSSKGNARRVKDHWEEIRNFPPAMHYSLGSVPWKRLLTDWAQGNPKKLDYMSRWLKNVLDGGPIVSETFPMGVELKYVTPMMLDGFMQLVIPKLAERPDIQVHVHTKEFIGTSMRITLSQVEQLNPVRTSTSHLRLERSPPLEVEDFQRISILANSNRTSSQILTTPLNLLPVESNSTVASGSPGSYRSSIFRSGRGANDHNPRNSFFHRSK</sequence>
<feature type="region of interest" description="Disordered" evidence="8">
    <location>
        <begin position="1073"/>
        <end position="1095"/>
    </location>
</feature>
<keyword evidence="4 6" id="KW-0505">Motor protein</keyword>
<dbReference type="GO" id="GO:0000146">
    <property type="term" value="F:microfilament motor activity"/>
    <property type="evidence" value="ECO:0007669"/>
    <property type="project" value="TreeGrafter"/>
</dbReference>
<dbReference type="Pfam" id="PF00063">
    <property type="entry name" value="Myosin_head"/>
    <property type="match status" value="1"/>
</dbReference>
<proteinExistence type="inferred from homology"/>
<dbReference type="Gene3D" id="1.20.120.720">
    <property type="entry name" value="Myosin VI head, motor domain, U50 subdomain"/>
    <property type="match status" value="1"/>
</dbReference>
<dbReference type="InterPro" id="IPR000048">
    <property type="entry name" value="IQ_motif_EF-hand-BS"/>
</dbReference>
<dbReference type="InterPro" id="IPR001609">
    <property type="entry name" value="Myosin_head_motor_dom-like"/>
</dbReference>
<feature type="region of interest" description="Disordered" evidence="8">
    <location>
        <begin position="625"/>
        <end position="647"/>
    </location>
</feature>
<evidence type="ECO:0000256" key="5">
    <source>
        <dbReference type="ARBA" id="ARBA00023203"/>
    </source>
</evidence>
<accession>A0A0P1AUU8</accession>
<evidence type="ECO:0000256" key="8">
    <source>
        <dbReference type="SAM" id="MobiDB-lite"/>
    </source>
</evidence>
<keyword evidence="11" id="KW-1185">Reference proteome</keyword>
<dbReference type="PROSITE" id="PS51456">
    <property type="entry name" value="MYOSIN_MOTOR"/>
    <property type="match status" value="1"/>
</dbReference>
<reference evidence="11" key="1">
    <citation type="submission" date="2014-09" db="EMBL/GenBank/DDBJ databases">
        <authorList>
            <person name="Sharma Rahul"/>
            <person name="Thines Marco"/>
        </authorList>
    </citation>
    <scope>NUCLEOTIDE SEQUENCE [LARGE SCALE GENOMIC DNA]</scope>
</reference>
<dbReference type="SMART" id="SM00242">
    <property type="entry name" value="MYSc"/>
    <property type="match status" value="1"/>
</dbReference>
<evidence type="ECO:0000313" key="11">
    <source>
        <dbReference type="Proteomes" id="UP000054928"/>
    </source>
</evidence>
<dbReference type="Pfam" id="PF00612">
    <property type="entry name" value="IQ"/>
    <property type="match status" value="1"/>
</dbReference>
<dbReference type="EMBL" id="CCYD01002047">
    <property type="protein sequence ID" value="CEG46138.1"/>
    <property type="molecule type" value="Genomic_DNA"/>
</dbReference>
<feature type="domain" description="Myosin motor" evidence="9">
    <location>
        <begin position="97"/>
        <end position="789"/>
    </location>
</feature>
<dbReference type="PANTHER" id="PTHR13140">
    <property type="entry name" value="MYOSIN"/>
    <property type="match status" value="1"/>
</dbReference>
<evidence type="ECO:0000256" key="2">
    <source>
        <dbReference type="ARBA" id="ARBA00022840"/>
    </source>
</evidence>
<organism evidence="10 11">
    <name type="scientific">Plasmopara halstedii</name>
    <name type="common">Downy mildew of sunflower</name>
    <dbReference type="NCBI Taxonomy" id="4781"/>
    <lineage>
        <taxon>Eukaryota</taxon>
        <taxon>Sar</taxon>
        <taxon>Stramenopiles</taxon>
        <taxon>Oomycota</taxon>
        <taxon>Peronosporomycetes</taxon>
        <taxon>Peronosporales</taxon>
        <taxon>Peronosporaceae</taxon>
        <taxon>Plasmopara</taxon>
    </lineage>
</organism>